<sequence length="83" mass="8637">MASTTTLCQVPLEPCITSEVCQSWVGTTTTTSVSSSASRVSTPTAGWILTLYDKTCKNSSTGFSSGMSCSAGTFTSPTSFYDP</sequence>
<dbReference type="GeneID" id="70251485"/>
<evidence type="ECO:0000313" key="2">
    <source>
        <dbReference type="Proteomes" id="UP001201262"/>
    </source>
</evidence>
<comment type="caution">
    <text evidence="1">The sequence shown here is derived from an EMBL/GenBank/DDBJ whole genome shotgun (WGS) entry which is preliminary data.</text>
</comment>
<dbReference type="EMBL" id="JAJTJA010000014">
    <property type="protein sequence ID" value="KAH8689967.1"/>
    <property type="molecule type" value="Genomic_DNA"/>
</dbReference>
<gene>
    <name evidence="1" type="ORF">BGW36DRAFT_432932</name>
</gene>
<proteinExistence type="predicted"/>
<name>A0AAD4PUC2_9EURO</name>
<evidence type="ECO:0000313" key="1">
    <source>
        <dbReference type="EMBL" id="KAH8689967.1"/>
    </source>
</evidence>
<reference evidence="1" key="1">
    <citation type="submission" date="2021-12" db="EMBL/GenBank/DDBJ databases">
        <title>Convergent genome expansion in fungi linked to evolution of root-endophyte symbiosis.</title>
        <authorList>
            <consortium name="DOE Joint Genome Institute"/>
            <person name="Ke Y.-H."/>
            <person name="Bonito G."/>
            <person name="Liao H.-L."/>
            <person name="Looney B."/>
            <person name="Rojas-Flechas A."/>
            <person name="Nash J."/>
            <person name="Hameed K."/>
            <person name="Schadt C."/>
            <person name="Martin F."/>
            <person name="Crous P.W."/>
            <person name="Miettinen O."/>
            <person name="Magnuson J.K."/>
            <person name="Labbe J."/>
            <person name="Jacobson D."/>
            <person name="Doktycz M.J."/>
            <person name="Veneault-Fourrey C."/>
            <person name="Kuo A."/>
            <person name="Mondo S."/>
            <person name="Calhoun S."/>
            <person name="Riley R."/>
            <person name="Ohm R."/>
            <person name="LaButti K."/>
            <person name="Andreopoulos B."/>
            <person name="Pangilinan J."/>
            <person name="Nolan M."/>
            <person name="Tritt A."/>
            <person name="Clum A."/>
            <person name="Lipzen A."/>
            <person name="Daum C."/>
            <person name="Barry K."/>
            <person name="Grigoriev I.V."/>
            <person name="Vilgalys R."/>
        </authorList>
    </citation>
    <scope>NUCLEOTIDE SEQUENCE</scope>
    <source>
        <strain evidence="1">PMI_201</strain>
    </source>
</reference>
<keyword evidence="2" id="KW-1185">Reference proteome</keyword>
<organism evidence="1 2">
    <name type="scientific">Talaromyces proteolyticus</name>
    <dbReference type="NCBI Taxonomy" id="1131652"/>
    <lineage>
        <taxon>Eukaryota</taxon>
        <taxon>Fungi</taxon>
        <taxon>Dikarya</taxon>
        <taxon>Ascomycota</taxon>
        <taxon>Pezizomycotina</taxon>
        <taxon>Eurotiomycetes</taxon>
        <taxon>Eurotiomycetidae</taxon>
        <taxon>Eurotiales</taxon>
        <taxon>Trichocomaceae</taxon>
        <taxon>Talaromyces</taxon>
        <taxon>Talaromyces sect. Bacilispori</taxon>
    </lineage>
</organism>
<dbReference type="AlphaFoldDB" id="A0AAD4PUC2"/>
<accession>A0AAD4PUC2</accession>
<protein>
    <submittedName>
        <fullName evidence="1">Uncharacterized protein</fullName>
    </submittedName>
</protein>
<dbReference type="Proteomes" id="UP001201262">
    <property type="component" value="Unassembled WGS sequence"/>
</dbReference>
<dbReference type="RefSeq" id="XP_046066250.1">
    <property type="nucleotide sequence ID" value="XM_046221198.1"/>
</dbReference>